<accession>A0A7C3SJ40</accession>
<proteinExistence type="predicted"/>
<dbReference type="AlphaFoldDB" id="A0A7C3SJ40"/>
<feature type="transmembrane region" description="Helical" evidence="2">
    <location>
        <begin position="20"/>
        <end position="40"/>
    </location>
</feature>
<keyword evidence="2" id="KW-0472">Membrane</keyword>
<dbReference type="EMBL" id="DTHB01000046">
    <property type="protein sequence ID" value="HGB14902.1"/>
    <property type="molecule type" value="Genomic_DNA"/>
</dbReference>
<feature type="transmembrane region" description="Helical" evidence="2">
    <location>
        <begin position="60"/>
        <end position="78"/>
    </location>
</feature>
<evidence type="ECO:0000256" key="1">
    <source>
        <dbReference type="SAM" id="MobiDB-lite"/>
    </source>
</evidence>
<feature type="transmembrane region" description="Helical" evidence="2">
    <location>
        <begin position="107"/>
        <end position="133"/>
    </location>
</feature>
<gene>
    <name evidence="3" type="ORF">ENV62_06685</name>
</gene>
<feature type="transmembrane region" description="Helical" evidence="2">
    <location>
        <begin position="145"/>
        <end position="165"/>
    </location>
</feature>
<keyword evidence="2" id="KW-1133">Transmembrane helix</keyword>
<evidence type="ECO:0000313" key="3">
    <source>
        <dbReference type="EMBL" id="HGB14902.1"/>
    </source>
</evidence>
<evidence type="ECO:0000256" key="2">
    <source>
        <dbReference type="SAM" id="Phobius"/>
    </source>
</evidence>
<keyword evidence="2" id="KW-0812">Transmembrane</keyword>
<feature type="region of interest" description="Disordered" evidence="1">
    <location>
        <begin position="193"/>
        <end position="224"/>
    </location>
</feature>
<organism evidence="3">
    <name type="scientific">Desulfobacca acetoxidans</name>
    <dbReference type="NCBI Taxonomy" id="60893"/>
    <lineage>
        <taxon>Bacteria</taxon>
        <taxon>Pseudomonadati</taxon>
        <taxon>Thermodesulfobacteriota</taxon>
        <taxon>Desulfobaccia</taxon>
        <taxon>Desulfobaccales</taxon>
        <taxon>Desulfobaccaceae</taxon>
        <taxon>Desulfobacca</taxon>
    </lineage>
</organism>
<name>A0A7C3SJ40_9BACT</name>
<comment type="caution">
    <text evidence="3">The sequence shown here is derived from an EMBL/GenBank/DDBJ whole genome shotgun (WGS) entry which is preliminary data.</text>
</comment>
<reference evidence="3" key="1">
    <citation type="journal article" date="2020" name="mSystems">
        <title>Genome- and Community-Level Interaction Insights into Carbon Utilization and Element Cycling Functions of Hydrothermarchaeota in Hydrothermal Sediment.</title>
        <authorList>
            <person name="Zhou Z."/>
            <person name="Liu Y."/>
            <person name="Xu W."/>
            <person name="Pan J."/>
            <person name="Luo Z.H."/>
            <person name="Li M."/>
        </authorList>
    </citation>
    <scope>NUCLEOTIDE SEQUENCE [LARGE SCALE GENOMIC DNA]</scope>
    <source>
        <strain evidence="3">SpSt-776</strain>
    </source>
</reference>
<protein>
    <submittedName>
        <fullName evidence="3">Uncharacterized protein</fullName>
    </submittedName>
</protein>
<sequence length="224" mass="24999">MSKFFNFYDPWERRYIFNSFLVVVALVEVLIFVFTLIWQIDEGVLGGPVRVVPFPWKEYLLASFIAPIALVFLFGLIVRGFQALAREEASSPAPAGRAKKRTFGRRLGFFAGTGVLLFFLIFLFFGGSILAMLQWLLKGLGLGGTYLLVALLALACLFIPIRLILNYRLQKKALELRYLQYLAEHHGVVLTDLPEGQGRGPAGARPALAGFREPPEESSEEPSA</sequence>